<reference evidence="11 12" key="1">
    <citation type="journal article" date="2010" name="Stand. Genomic Sci.">
        <title>Complete genome sequence of Methanoplanus petrolearius type strain (SEBR 4847).</title>
        <authorList>
            <person name="Brambilla E."/>
            <person name="Djao O.D."/>
            <person name="Daligault H."/>
            <person name="Lapidus A."/>
            <person name="Lucas S."/>
            <person name="Hammon N."/>
            <person name="Nolan M."/>
            <person name="Tice H."/>
            <person name="Cheng J.F."/>
            <person name="Han C."/>
            <person name="Tapia R."/>
            <person name="Goodwin L."/>
            <person name="Pitluck S."/>
            <person name="Liolios K."/>
            <person name="Ivanova N."/>
            <person name="Mavromatis K."/>
            <person name="Mikhailova N."/>
            <person name="Pati A."/>
            <person name="Chen A."/>
            <person name="Palaniappan K."/>
            <person name="Land M."/>
            <person name="Hauser L."/>
            <person name="Chang Y.J."/>
            <person name="Jeffries C.D."/>
            <person name="Rohde M."/>
            <person name="Spring S."/>
            <person name="Sikorski J."/>
            <person name="Goker M."/>
            <person name="Woyke T."/>
            <person name="Bristow J."/>
            <person name="Eisen J.A."/>
            <person name="Markowitz V."/>
            <person name="Hugenholtz P."/>
            <person name="Kyrpides N.C."/>
            <person name="Klenk H.P."/>
        </authorList>
    </citation>
    <scope>NUCLEOTIDE SEQUENCE [LARGE SCALE GENOMIC DNA]</scope>
    <source>
        <strain evidence="12">DSM 11571 / OCM 486 / SEBR 4847</strain>
    </source>
</reference>
<dbReference type="InterPro" id="IPR006685">
    <property type="entry name" value="MscS_channel_2nd"/>
</dbReference>
<dbReference type="Gene3D" id="2.30.30.60">
    <property type="match status" value="1"/>
</dbReference>
<dbReference type="RefSeq" id="WP_013329285.1">
    <property type="nucleotide sequence ID" value="NC_014507.1"/>
</dbReference>
<evidence type="ECO:0000259" key="8">
    <source>
        <dbReference type="Pfam" id="PF00924"/>
    </source>
</evidence>
<feature type="domain" description="Mechanosensitive ion channel MscS" evidence="8">
    <location>
        <begin position="169"/>
        <end position="235"/>
    </location>
</feature>
<feature type="transmembrane region" description="Helical" evidence="7">
    <location>
        <begin position="6"/>
        <end position="28"/>
    </location>
</feature>
<keyword evidence="5 7" id="KW-1133">Transmembrane helix</keyword>
<accession>E1RET7</accession>
<dbReference type="GeneID" id="9743816"/>
<evidence type="ECO:0000256" key="2">
    <source>
        <dbReference type="ARBA" id="ARBA00008017"/>
    </source>
</evidence>
<dbReference type="OrthoDB" id="31543at2157"/>
<name>E1RET7_METP4</name>
<dbReference type="STRING" id="679926.Mpet_1348"/>
<dbReference type="SUPFAM" id="SSF50182">
    <property type="entry name" value="Sm-like ribonucleoproteins"/>
    <property type="match status" value="1"/>
</dbReference>
<dbReference type="GO" id="GO:0005886">
    <property type="term" value="C:plasma membrane"/>
    <property type="evidence" value="ECO:0007669"/>
    <property type="project" value="UniProtKB-SubCell"/>
</dbReference>
<evidence type="ECO:0000256" key="3">
    <source>
        <dbReference type="ARBA" id="ARBA00022475"/>
    </source>
</evidence>
<dbReference type="Pfam" id="PF21082">
    <property type="entry name" value="MS_channel_3rd"/>
    <property type="match status" value="1"/>
</dbReference>
<feature type="domain" description="Mechanosensitive ion channel MscS C-terminal" evidence="9">
    <location>
        <begin position="243"/>
        <end position="330"/>
    </location>
</feature>
<dbReference type="Pfam" id="PF00924">
    <property type="entry name" value="MS_channel_2nd"/>
    <property type="match status" value="1"/>
</dbReference>
<dbReference type="HOGENOM" id="CLU_037945_0_1_2"/>
<feature type="transmembrane region" description="Helical" evidence="7">
    <location>
        <begin position="49"/>
        <end position="67"/>
    </location>
</feature>
<gene>
    <name evidence="11" type="ordered locus">Mpet_1348</name>
</gene>
<evidence type="ECO:0000256" key="1">
    <source>
        <dbReference type="ARBA" id="ARBA00004651"/>
    </source>
</evidence>
<dbReference type="InterPro" id="IPR049142">
    <property type="entry name" value="MS_channel_1st"/>
</dbReference>
<evidence type="ECO:0000313" key="11">
    <source>
        <dbReference type="EMBL" id="ADN36108.1"/>
    </source>
</evidence>
<dbReference type="eggNOG" id="arCOG01568">
    <property type="taxonomic scope" value="Archaea"/>
</dbReference>
<dbReference type="InterPro" id="IPR049278">
    <property type="entry name" value="MS_channel_C"/>
</dbReference>
<keyword evidence="3" id="KW-1003">Cell membrane</keyword>
<dbReference type="PANTHER" id="PTHR30221:SF1">
    <property type="entry name" value="SMALL-CONDUCTANCE MECHANOSENSITIVE CHANNEL"/>
    <property type="match status" value="1"/>
</dbReference>
<dbReference type="KEGG" id="mpi:Mpet_1348"/>
<feature type="transmembrane region" description="Helical" evidence="7">
    <location>
        <begin position="121"/>
        <end position="143"/>
    </location>
</feature>
<evidence type="ECO:0000259" key="10">
    <source>
        <dbReference type="Pfam" id="PF21088"/>
    </source>
</evidence>
<dbReference type="AlphaFoldDB" id="E1RET7"/>
<organism evidence="11 12">
    <name type="scientific">Methanolacinia petrolearia (strain DSM 11571 / OCM 486 / SEBR 4847)</name>
    <name type="common">Methanoplanus petrolearius</name>
    <dbReference type="NCBI Taxonomy" id="679926"/>
    <lineage>
        <taxon>Archaea</taxon>
        <taxon>Methanobacteriati</taxon>
        <taxon>Methanobacteriota</taxon>
        <taxon>Stenosarchaea group</taxon>
        <taxon>Methanomicrobia</taxon>
        <taxon>Methanomicrobiales</taxon>
        <taxon>Methanomicrobiaceae</taxon>
        <taxon>Methanolacinia</taxon>
    </lineage>
</organism>
<dbReference type="PANTHER" id="PTHR30221">
    <property type="entry name" value="SMALL-CONDUCTANCE MECHANOSENSITIVE CHANNEL"/>
    <property type="match status" value="1"/>
</dbReference>
<keyword evidence="6 7" id="KW-0472">Membrane</keyword>
<feature type="transmembrane region" description="Helical" evidence="7">
    <location>
        <begin position="149"/>
        <end position="167"/>
    </location>
</feature>
<dbReference type="SUPFAM" id="SSF82689">
    <property type="entry name" value="Mechanosensitive channel protein MscS (YggB), C-terminal domain"/>
    <property type="match status" value="1"/>
</dbReference>
<sequence>MIEYLYAGLTILAGFIGGFLILKIFSYLEKKAACTENHMDDILFASIRKPLAISAVFISIYYALHQIPLPDGYAWLVGAKAFNVAFIIIATWIISDFFHSFISNYGRVLCSKTDSELDDKIFSILESSIKYIIWFLGFVYILNYLEIEITPIIASAGVASIAITFAAKDIISNFFGGAMILADKPFQVGDRVKIEGELGDIVSVGVRSTRVKTLNHQMLTIPNSVFSTSIVTNYAMPDVKLKVKIPVSVAYGSDVKRVKEVLMEIAETAAKEEDYILENPAPSVYFLEYGQSSLNYMMVIWAGRFNMSWEVMDKINFLIDEKFNEEGIEIPFPQMDVHLKKDFS</sequence>
<evidence type="ECO:0000313" key="12">
    <source>
        <dbReference type="Proteomes" id="UP000006565"/>
    </source>
</evidence>
<evidence type="ECO:0000256" key="4">
    <source>
        <dbReference type="ARBA" id="ARBA00022692"/>
    </source>
</evidence>
<dbReference type="Pfam" id="PF21088">
    <property type="entry name" value="MS_channel_1st"/>
    <property type="match status" value="1"/>
</dbReference>
<dbReference type="EMBL" id="CP002117">
    <property type="protein sequence ID" value="ADN36108.1"/>
    <property type="molecule type" value="Genomic_DNA"/>
</dbReference>
<dbReference type="Proteomes" id="UP000006565">
    <property type="component" value="Chromosome"/>
</dbReference>
<dbReference type="InterPro" id="IPR011066">
    <property type="entry name" value="MscS_channel_C_sf"/>
</dbReference>
<evidence type="ECO:0000256" key="5">
    <source>
        <dbReference type="ARBA" id="ARBA00022989"/>
    </source>
</evidence>
<dbReference type="SUPFAM" id="SSF82861">
    <property type="entry name" value="Mechanosensitive channel protein MscS (YggB), transmembrane region"/>
    <property type="match status" value="1"/>
</dbReference>
<keyword evidence="12" id="KW-1185">Reference proteome</keyword>
<proteinExistence type="inferred from homology"/>
<evidence type="ECO:0000256" key="7">
    <source>
        <dbReference type="SAM" id="Phobius"/>
    </source>
</evidence>
<dbReference type="InterPro" id="IPR010920">
    <property type="entry name" value="LSM_dom_sf"/>
</dbReference>
<evidence type="ECO:0000259" key="9">
    <source>
        <dbReference type="Pfam" id="PF21082"/>
    </source>
</evidence>
<comment type="similarity">
    <text evidence="2">Belongs to the MscS (TC 1.A.23) family.</text>
</comment>
<protein>
    <submittedName>
        <fullName evidence="11">MscS Mechanosensitive ion channel</fullName>
    </submittedName>
</protein>
<dbReference type="InterPro" id="IPR023408">
    <property type="entry name" value="MscS_beta-dom_sf"/>
</dbReference>
<dbReference type="Gene3D" id="3.30.70.100">
    <property type="match status" value="1"/>
</dbReference>
<comment type="subcellular location">
    <subcellularLocation>
        <location evidence="1">Cell membrane</location>
        <topology evidence="1">Multi-pass membrane protein</topology>
    </subcellularLocation>
</comment>
<feature type="domain" description="Mechanosensitive ion channel transmembrane helices 2/3" evidence="10">
    <location>
        <begin position="129"/>
        <end position="168"/>
    </location>
</feature>
<dbReference type="GO" id="GO:0008381">
    <property type="term" value="F:mechanosensitive monoatomic ion channel activity"/>
    <property type="evidence" value="ECO:0007669"/>
    <property type="project" value="InterPro"/>
</dbReference>
<feature type="transmembrane region" description="Helical" evidence="7">
    <location>
        <begin position="73"/>
        <end position="94"/>
    </location>
</feature>
<dbReference type="InterPro" id="IPR011014">
    <property type="entry name" value="MscS_channel_TM-2"/>
</dbReference>
<evidence type="ECO:0000256" key="6">
    <source>
        <dbReference type="ARBA" id="ARBA00023136"/>
    </source>
</evidence>
<dbReference type="InterPro" id="IPR045275">
    <property type="entry name" value="MscS_archaea/bacteria_type"/>
</dbReference>
<keyword evidence="4 7" id="KW-0812">Transmembrane</keyword>
<dbReference type="Gene3D" id="1.10.287.1260">
    <property type="match status" value="1"/>
</dbReference>